<dbReference type="Gramene" id="KCW54729">
    <property type="protein sequence ID" value="KCW54729"/>
    <property type="gene ID" value="EUGRSUZ_I00680"/>
</dbReference>
<sequence>MDFSYFSYKTFLNASFAPIQSKERLSDIETPFCETQGSSCYVLLLETYHYVYVCLLCQLISHRAMARF</sequence>
<reference evidence="1" key="1">
    <citation type="submission" date="2013-07" db="EMBL/GenBank/DDBJ databases">
        <title>The genome of Eucalyptus grandis.</title>
        <authorList>
            <person name="Schmutz J."/>
            <person name="Hayes R."/>
            <person name="Myburg A."/>
            <person name="Tuskan G."/>
            <person name="Grattapaglia D."/>
            <person name="Rokhsar D.S."/>
        </authorList>
    </citation>
    <scope>NUCLEOTIDE SEQUENCE</scope>
    <source>
        <tissue evidence="1">Leaf extractions</tissue>
    </source>
</reference>
<accession>A0A059ALT2</accession>
<protein>
    <submittedName>
        <fullName evidence="1">Uncharacterized protein</fullName>
    </submittedName>
</protein>
<proteinExistence type="predicted"/>
<organism evidence="1">
    <name type="scientific">Eucalyptus grandis</name>
    <name type="common">Flooded gum</name>
    <dbReference type="NCBI Taxonomy" id="71139"/>
    <lineage>
        <taxon>Eukaryota</taxon>
        <taxon>Viridiplantae</taxon>
        <taxon>Streptophyta</taxon>
        <taxon>Embryophyta</taxon>
        <taxon>Tracheophyta</taxon>
        <taxon>Spermatophyta</taxon>
        <taxon>Magnoliopsida</taxon>
        <taxon>eudicotyledons</taxon>
        <taxon>Gunneridae</taxon>
        <taxon>Pentapetalae</taxon>
        <taxon>rosids</taxon>
        <taxon>malvids</taxon>
        <taxon>Myrtales</taxon>
        <taxon>Myrtaceae</taxon>
        <taxon>Myrtoideae</taxon>
        <taxon>Eucalypteae</taxon>
        <taxon>Eucalyptus</taxon>
    </lineage>
</organism>
<gene>
    <name evidence="1" type="ORF">EUGRSUZ_I00680</name>
</gene>
<evidence type="ECO:0000313" key="1">
    <source>
        <dbReference type="EMBL" id="KCW54729.1"/>
    </source>
</evidence>
<name>A0A059ALT2_EUCGR</name>
<dbReference type="InParanoid" id="A0A059ALT2"/>
<dbReference type="EMBL" id="KK198761">
    <property type="protein sequence ID" value="KCW54729.1"/>
    <property type="molecule type" value="Genomic_DNA"/>
</dbReference>
<dbReference type="AlphaFoldDB" id="A0A059ALT2"/>